<protein>
    <submittedName>
        <fullName evidence="2">Uncharacterized protein</fullName>
    </submittedName>
</protein>
<reference evidence="2" key="1">
    <citation type="submission" date="2020-06" db="EMBL/GenBank/DDBJ databases">
        <authorList>
            <person name="Li T."/>
            <person name="Hu X."/>
            <person name="Zhang T."/>
            <person name="Song X."/>
            <person name="Zhang H."/>
            <person name="Dai N."/>
            <person name="Sheng W."/>
            <person name="Hou X."/>
            <person name="Wei L."/>
        </authorList>
    </citation>
    <scope>NUCLEOTIDE SEQUENCE</scope>
    <source>
        <strain evidence="2">3651</strain>
        <tissue evidence="2">Leaf</tissue>
    </source>
</reference>
<dbReference type="Proteomes" id="UP001293254">
    <property type="component" value="Unassembled WGS sequence"/>
</dbReference>
<proteinExistence type="predicted"/>
<evidence type="ECO:0000313" key="2">
    <source>
        <dbReference type="EMBL" id="KAK4427820.1"/>
    </source>
</evidence>
<evidence type="ECO:0000313" key="3">
    <source>
        <dbReference type="Proteomes" id="UP001293254"/>
    </source>
</evidence>
<feature type="compositionally biased region" description="Polar residues" evidence="1">
    <location>
        <begin position="134"/>
        <end position="157"/>
    </location>
</feature>
<reference evidence="2" key="2">
    <citation type="journal article" date="2024" name="Plant">
        <title>Genomic evolution and insights into agronomic trait innovations of Sesamum species.</title>
        <authorList>
            <person name="Miao H."/>
            <person name="Wang L."/>
            <person name="Qu L."/>
            <person name="Liu H."/>
            <person name="Sun Y."/>
            <person name="Le M."/>
            <person name="Wang Q."/>
            <person name="Wei S."/>
            <person name="Zheng Y."/>
            <person name="Lin W."/>
            <person name="Duan Y."/>
            <person name="Cao H."/>
            <person name="Xiong S."/>
            <person name="Wang X."/>
            <person name="Wei L."/>
            <person name="Li C."/>
            <person name="Ma Q."/>
            <person name="Ju M."/>
            <person name="Zhao R."/>
            <person name="Li G."/>
            <person name="Mu C."/>
            <person name="Tian Q."/>
            <person name="Mei H."/>
            <person name="Zhang T."/>
            <person name="Gao T."/>
            <person name="Zhang H."/>
        </authorList>
    </citation>
    <scope>NUCLEOTIDE SEQUENCE</scope>
    <source>
        <strain evidence="2">3651</strain>
    </source>
</reference>
<keyword evidence="3" id="KW-1185">Reference proteome</keyword>
<accession>A0AAE2CMQ2</accession>
<dbReference type="AlphaFoldDB" id="A0AAE2CMQ2"/>
<evidence type="ECO:0000256" key="1">
    <source>
        <dbReference type="SAM" id="MobiDB-lite"/>
    </source>
</evidence>
<feature type="compositionally biased region" description="Polar residues" evidence="1">
    <location>
        <begin position="165"/>
        <end position="178"/>
    </location>
</feature>
<dbReference type="EMBL" id="JACGWO010000005">
    <property type="protein sequence ID" value="KAK4427820.1"/>
    <property type="molecule type" value="Genomic_DNA"/>
</dbReference>
<feature type="region of interest" description="Disordered" evidence="1">
    <location>
        <begin position="126"/>
        <end position="180"/>
    </location>
</feature>
<sequence>MITYIGNALGVIKQLDWDDNAYPSTSTIKMKVSLDVQKALRRVVQIRSPFDEEYTICFTCARLPNFCFFLRKKWGTLQGFVSTPSEASPEYYPRQFTFGTIPRQTTNSENGWTTWSGYFGTFGMKGNNKESPIEGSNPSQDSPIFPSITDTDTQQTRGGFPVNDTAINMGSSSKSSNLPYKHMETHSSQVVNIFPAENNTQDRSG</sequence>
<comment type="caution">
    <text evidence="2">The sequence shown here is derived from an EMBL/GenBank/DDBJ whole genome shotgun (WGS) entry which is preliminary data.</text>
</comment>
<name>A0AAE2CMQ2_9LAMI</name>
<organism evidence="2 3">
    <name type="scientific">Sesamum alatum</name>
    <dbReference type="NCBI Taxonomy" id="300844"/>
    <lineage>
        <taxon>Eukaryota</taxon>
        <taxon>Viridiplantae</taxon>
        <taxon>Streptophyta</taxon>
        <taxon>Embryophyta</taxon>
        <taxon>Tracheophyta</taxon>
        <taxon>Spermatophyta</taxon>
        <taxon>Magnoliopsida</taxon>
        <taxon>eudicotyledons</taxon>
        <taxon>Gunneridae</taxon>
        <taxon>Pentapetalae</taxon>
        <taxon>asterids</taxon>
        <taxon>lamiids</taxon>
        <taxon>Lamiales</taxon>
        <taxon>Pedaliaceae</taxon>
        <taxon>Sesamum</taxon>
    </lineage>
</organism>
<gene>
    <name evidence="2" type="ORF">Salat_1551000</name>
</gene>